<dbReference type="EMBL" id="JBFOCI010000007">
    <property type="protein sequence ID" value="MEW9808146.1"/>
    <property type="molecule type" value="Genomic_DNA"/>
</dbReference>
<comment type="caution">
    <text evidence="1">The sequence shown here is derived from an EMBL/GenBank/DDBJ whole genome shotgun (WGS) entry which is preliminary data.</text>
</comment>
<evidence type="ECO:0000313" key="2">
    <source>
        <dbReference type="Proteomes" id="UP001556196"/>
    </source>
</evidence>
<protein>
    <recommendedName>
        <fullName evidence="3">Esterase</fullName>
    </recommendedName>
</protein>
<dbReference type="Proteomes" id="UP001556196">
    <property type="component" value="Unassembled WGS sequence"/>
</dbReference>
<keyword evidence="2" id="KW-1185">Reference proteome</keyword>
<organism evidence="1 2">
    <name type="scientific">Mesorhizobium marinum</name>
    <dbReference type="NCBI Taxonomy" id="3228790"/>
    <lineage>
        <taxon>Bacteria</taxon>
        <taxon>Pseudomonadati</taxon>
        <taxon>Pseudomonadota</taxon>
        <taxon>Alphaproteobacteria</taxon>
        <taxon>Hyphomicrobiales</taxon>
        <taxon>Phyllobacteriaceae</taxon>
        <taxon>Mesorhizobium</taxon>
    </lineage>
</organism>
<sequence length="222" mass="25354">MNGFVDQFSQGLQWWAEFVSRLSIRRDRAPLDSVGRMFEFVSTRSALITQKKLYGYLKERIGLRYAAAMEDDPFARSVDIAKMEVFAASLSDMTIYAVVQIDRRAPLPDGERHALALACYASGMRDNAGEAPDRSAVARWTDEFRGRLEGVNWKNLAAGASPFTESPKALVRWAPIADEHKRYDREIVENSIRFAWNEVIQDYTRRLDAEAVIRDWEGREPA</sequence>
<reference evidence="1 2" key="1">
    <citation type="submission" date="2024-06" db="EMBL/GenBank/DDBJ databases">
        <authorList>
            <person name="Tuo L."/>
        </authorList>
    </citation>
    <scope>NUCLEOTIDE SEQUENCE [LARGE SCALE GENOMIC DNA]</scope>
    <source>
        <strain evidence="1 2">ZMM04-5</strain>
    </source>
</reference>
<name>A0ABV3R489_9HYPH</name>
<evidence type="ECO:0008006" key="3">
    <source>
        <dbReference type="Google" id="ProtNLM"/>
    </source>
</evidence>
<gene>
    <name evidence="1" type="ORF">ABUE31_19335</name>
</gene>
<dbReference type="RefSeq" id="WP_367725370.1">
    <property type="nucleotide sequence ID" value="NZ_JBFOCI010000007.1"/>
</dbReference>
<evidence type="ECO:0000313" key="1">
    <source>
        <dbReference type="EMBL" id="MEW9808146.1"/>
    </source>
</evidence>
<accession>A0ABV3R489</accession>
<proteinExistence type="predicted"/>